<protein>
    <submittedName>
        <fullName evidence="7">Polyphosphate kinase</fullName>
    </submittedName>
</protein>
<dbReference type="PANTHER" id="PTHR34383:SF3">
    <property type="entry name" value="POLYPHOSPHATE:AMP PHOSPHOTRANSFERASE"/>
    <property type="match status" value="1"/>
</dbReference>
<dbReference type="InterPro" id="IPR016898">
    <property type="entry name" value="Polyphosphate_phosphotransfera"/>
</dbReference>
<dbReference type="InterPro" id="IPR022488">
    <property type="entry name" value="PPK2-related"/>
</dbReference>
<dbReference type="EMBL" id="CP016616">
    <property type="protein sequence ID" value="ANY80248.1"/>
    <property type="molecule type" value="Genomic_DNA"/>
</dbReference>
<evidence type="ECO:0000259" key="6">
    <source>
        <dbReference type="Pfam" id="PF03976"/>
    </source>
</evidence>
<keyword evidence="4" id="KW-0066">ATP synthesis</keyword>
<keyword evidence="3 7" id="KW-0418">Kinase</keyword>
<keyword evidence="2" id="KW-0808">Transferase</keyword>
<evidence type="ECO:0000256" key="3">
    <source>
        <dbReference type="ARBA" id="ARBA00022777"/>
    </source>
</evidence>
<organism evidence="7">
    <name type="scientific">Microvirga ossetica</name>
    <dbReference type="NCBI Taxonomy" id="1882682"/>
    <lineage>
        <taxon>Bacteria</taxon>
        <taxon>Pseudomonadati</taxon>
        <taxon>Pseudomonadota</taxon>
        <taxon>Alphaproteobacteria</taxon>
        <taxon>Hyphomicrobiales</taxon>
        <taxon>Methylobacteriaceae</taxon>
        <taxon>Microvirga</taxon>
    </lineage>
</organism>
<dbReference type="NCBIfam" id="TIGR03709">
    <property type="entry name" value="PPK2_rel_1"/>
    <property type="match status" value="1"/>
</dbReference>
<evidence type="ECO:0000256" key="2">
    <source>
        <dbReference type="ARBA" id="ARBA00022679"/>
    </source>
</evidence>
<evidence type="ECO:0000256" key="4">
    <source>
        <dbReference type="ARBA" id="ARBA00023310"/>
    </source>
</evidence>
<gene>
    <name evidence="7" type="ORF">BB934_20120</name>
</gene>
<dbReference type="RefSeq" id="WP_099511253.1">
    <property type="nucleotide sequence ID" value="NZ_CP016616.1"/>
</dbReference>
<evidence type="ECO:0000256" key="1">
    <source>
        <dbReference type="ARBA" id="ARBA00009924"/>
    </source>
</evidence>
<dbReference type="GO" id="GO:0006797">
    <property type="term" value="P:polyphosphate metabolic process"/>
    <property type="evidence" value="ECO:0007669"/>
    <property type="project" value="InterPro"/>
</dbReference>
<comment type="similarity">
    <text evidence="1">Belongs to the polyphosphate kinase 2 (PPK2) family. Class I subfamily.</text>
</comment>
<dbReference type="Gene3D" id="3.40.50.300">
    <property type="entry name" value="P-loop containing nucleotide triphosphate hydrolases"/>
    <property type="match status" value="1"/>
</dbReference>
<name>A0A1B2EJT7_9HYPH</name>
<dbReference type="SUPFAM" id="SSF52540">
    <property type="entry name" value="P-loop containing nucleoside triphosphate hydrolases"/>
    <property type="match status" value="1"/>
</dbReference>
<dbReference type="InterPro" id="IPR027417">
    <property type="entry name" value="P-loop_NTPase"/>
</dbReference>
<dbReference type="AlphaFoldDB" id="A0A1B2EJT7"/>
<dbReference type="InterPro" id="IPR022300">
    <property type="entry name" value="PPK2-rel_1"/>
</dbReference>
<evidence type="ECO:0000256" key="5">
    <source>
        <dbReference type="ARBA" id="ARBA00024500"/>
    </source>
</evidence>
<dbReference type="PIRSF" id="PIRSF028756">
    <property type="entry name" value="PPK2_prd"/>
    <property type="match status" value="1"/>
</dbReference>
<dbReference type="Pfam" id="PF03976">
    <property type="entry name" value="PPK2"/>
    <property type="match status" value="1"/>
</dbReference>
<dbReference type="KEGG" id="moc:BB934_20120"/>
<reference evidence="7" key="1">
    <citation type="submission" date="2016-07" db="EMBL/GenBank/DDBJ databases">
        <title>Microvirga ossetica sp. nov. a new species of rhizobia isolated from root nodules of the legume species Vicia alpestris Steven originated from North Ossetia region in the Caucasus.</title>
        <authorList>
            <person name="Safronova V.I."/>
            <person name="Kuznetsova I.G."/>
            <person name="Sazanova A.L."/>
            <person name="Belimov A."/>
            <person name="Andronov E."/>
            <person name="Osledkin Y.S."/>
            <person name="Onishchuk O.P."/>
            <person name="Kurchak O.N."/>
            <person name="Shaposhnikov A.I."/>
            <person name="Willems A."/>
            <person name="Tikhonovich I.A."/>
        </authorList>
    </citation>
    <scope>NUCLEOTIDE SEQUENCE [LARGE SCALE GENOMIC DNA]</scope>
    <source>
        <strain evidence="7">V5/3M</strain>
    </source>
</reference>
<dbReference type="PANTHER" id="PTHR34383">
    <property type="entry name" value="POLYPHOSPHATE:AMP PHOSPHOTRANSFERASE-RELATED"/>
    <property type="match status" value="1"/>
</dbReference>
<accession>A0A1B2EJT7</accession>
<sequence length="274" mass="31589">MADRVQDLIEKLQVKPGAKVKLKDHDPRDKSHFKDEEETKVGTAALAREIDVLQDRLYAEGSRALLVVLQGTDTAGKDGTIRGVFNATGPLGVSVHAFGAPSTLELEHDYLWRVHAACPRRGTIGIFNRSHYEDVLIGRVKKLAPEKIIEQRYDQINDFEKMLVETGTTILKFMLHISKDEQKERLQERLDDPEKRWKFNPGDLEDRKLWDDYQDAYEVMLARCSTSWAPWYVIPADRKWVRNAAIATIVRATLDEMDPQYPKVSWKPRDFEIE</sequence>
<feature type="domain" description="Polyphosphate kinase-2-related" evidence="6">
    <location>
        <begin position="35"/>
        <end position="260"/>
    </location>
</feature>
<proteinExistence type="inferred from homology"/>
<dbReference type="OrthoDB" id="9775224at2"/>
<dbReference type="GO" id="GO:0008976">
    <property type="term" value="F:polyphosphate kinase activity"/>
    <property type="evidence" value="ECO:0007669"/>
    <property type="project" value="InterPro"/>
</dbReference>
<evidence type="ECO:0000313" key="7">
    <source>
        <dbReference type="EMBL" id="ANY80248.1"/>
    </source>
</evidence>
<dbReference type="GO" id="GO:0006754">
    <property type="term" value="P:ATP biosynthetic process"/>
    <property type="evidence" value="ECO:0007669"/>
    <property type="project" value="UniProtKB-KW"/>
</dbReference>
<comment type="catalytic activity">
    <reaction evidence="5">
        <text>[phosphate](n) + ATP = [phosphate](n+1) + ADP</text>
        <dbReference type="Rhea" id="RHEA:19573"/>
        <dbReference type="Rhea" id="RHEA-COMP:9859"/>
        <dbReference type="Rhea" id="RHEA-COMP:14280"/>
        <dbReference type="ChEBI" id="CHEBI:16838"/>
        <dbReference type="ChEBI" id="CHEBI:30616"/>
        <dbReference type="ChEBI" id="CHEBI:456216"/>
    </reaction>
    <physiologicalReaction direction="right-to-left" evidence="5">
        <dbReference type="Rhea" id="RHEA:19575"/>
    </physiologicalReaction>
</comment>